<evidence type="ECO:0000313" key="3">
    <source>
        <dbReference type="EMBL" id="CAE7174389.1"/>
    </source>
</evidence>
<proteinExistence type="predicted"/>
<accession>A0A812ITH8</accession>
<feature type="compositionally biased region" description="Basic and acidic residues" evidence="2">
    <location>
        <begin position="102"/>
        <end position="122"/>
    </location>
</feature>
<name>A0A812ITH8_SYMPI</name>
<feature type="compositionally biased region" description="Acidic residues" evidence="2">
    <location>
        <begin position="273"/>
        <end position="284"/>
    </location>
</feature>
<reference evidence="3" key="1">
    <citation type="submission" date="2021-02" db="EMBL/GenBank/DDBJ databases">
        <authorList>
            <person name="Dougan E. K."/>
            <person name="Rhodes N."/>
            <person name="Thang M."/>
            <person name="Chan C."/>
        </authorList>
    </citation>
    <scope>NUCLEOTIDE SEQUENCE</scope>
</reference>
<protein>
    <submittedName>
        <fullName evidence="3">Uncharacterized protein</fullName>
    </submittedName>
</protein>
<dbReference type="EMBL" id="CAJNIZ010000762">
    <property type="protein sequence ID" value="CAE7174389.1"/>
    <property type="molecule type" value="Genomic_DNA"/>
</dbReference>
<organism evidence="3 4">
    <name type="scientific">Symbiodinium pilosum</name>
    <name type="common">Dinoflagellate</name>
    <dbReference type="NCBI Taxonomy" id="2952"/>
    <lineage>
        <taxon>Eukaryota</taxon>
        <taxon>Sar</taxon>
        <taxon>Alveolata</taxon>
        <taxon>Dinophyceae</taxon>
        <taxon>Suessiales</taxon>
        <taxon>Symbiodiniaceae</taxon>
        <taxon>Symbiodinium</taxon>
    </lineage>
</organism>
<feature type="compositionally biased region" description="Polar residues" evidence="2">
    <location>
        <begin position="197"/>
        <end position="220"/>
    </location>
</feature>
<evidence type="ECO:0000256" key="2">
    <source>
        <dbReference type="SAM" id="MobiDB-lite"/>
    </source>
</evidence>
<feature type="compositionally biased region" description="Basic residues" evidence="2">
    <location>
        <begin position="291"/>
        <end position="301"/>
    </location>
</feature>
<feature type="region of interest" description="Disordered" evidence="2">
    <location>
        <begin position="331"/>
        <end position="490"/>
    </location>
</feature>
<feature type="region of interest" description="Disordered" evidence="2">
    <location>
        <begin position="161"/>
        <end position="309"/>
    </location>
</feature>
<gene>
    <name evidence="3" type="ORF">SPIL2461_LOCUS842</name>
</gene>
<feature type="coiled-coil region" evidence="1">
    <location>
        <begin position="573"/>
        <end position="600"/>
    </location>
</feature>
<comment type="caution">
    <text evidence="3">The sequence shown here is derived from an EMBL/GenBank/DDBJ whole genome shotgun (WGS) entry which is preliminary data.</text>
</comment>
<feature type="region of interest" description="Disordered" evidence="2">
    <location>
        <begin position="92"/>
        <end position="126"/>
    </location>
</feature>
<dbReference type="Proteomes" id="UP000649617">
    <property type="component" value="Unassembled WGS sequence"/>
</dbReference>
<dbReference type="AlphaFoldDB" id="A0A812ITH8"/>
<feature type="region of interest" description="Disordered" evidence="2">
    <location>
        <begin position="506"/>
        <end position="540"/>
    </location>
</feature>
<dbReference type="OrthoDB" id="429770at2759"/>
<feature type="region of interest" description="Disordered" evidence="2">
    <location>
        <begin position="605"/>
        <end position="628"/>
    </location>
</feature>
<evidence type="ECO:0000313" key="4">
    <source>
        <dbReference type="Proteomes" id="UP000649617"/>
    </source>
</evidence>
<feature type="compositionally biased region" description="Basic and acidic residues" evidence="2">
    <location>
        <begin position="384"/>
        <end position="397"/>
    </location>
</feature>
<keyword evidence="4" id="KW-1185">Reference proteome</keyword>
<feature type="compositionally biased region" description="Low complexity" evidence="2">
    <location>
        <begin position="512"/>
        <end position="528"/>
    </location>
</feature>
<keyword evidence="1" id="KW-0175">Coiled coil</keyword>
<sequence length="628" mass="66902">MAATLASPGPIPGALVGGGGSLTVPRGPVAVQVRRLLASPRVAVSGPTLPVHQGSVTEVRPAGVTRKAATVASTAGTLLARGLCRQSTGENLANHFGHGQRRTTEAPKVVEKSPRSPGRREFSPTTLTPQVVDGLKLLQPASPRGAVQAWGQVETPGITRMPARLHHGPNPMELPSEITSHRRMSHGDSISPREAQLPSSCRDASSTSPRLQSLRAQSNDAAHRRSGGVWSCLDGSLSEGEDPRRPRQKRFVPHQRSAGAARGMQLQTNSPEILEENPSGEEGSDGFPRDRRPKQKRHISRKVGDGGGGLAEGLSNLSAEDCAKVALGLKRRGRRSEGAKEYCSRSPGPWDPLPKGSVRKDGWGRFTARSPPAFPSPRVLPYGTDKDVPANKVRRFDSAPASPLPYGSDADARAPSSPPPPGALPLGLYIPEIPEVKPGPEGADGGSIKGNAVEDTADQLATRAPRRSLHSARSWQARSGGPAVPRTASADARLNRGAPLLSSEFVERQRQSSTLRGGARRLSSGGNLAPQLNRKFSDQPRTAFQARQLLSQGFKRDAAKPDAQLDEAYNKCLQSISEEIEQLQSRCFRIECEVKRTRLENGLLKVKGRPQGQEPGAAGADAVQATKD</sequence>
<evidence type="ECO:0000256" key="1">
    <source>
        <dbReference type="SAM" id="Coils"/>
    </source>
</evidence>